<dbReference type="InterPro" id="IPR047757">
    <property type="entry name" value="AfsA-like"/>
</dbReference>
<dbReference type="GO" id="GO:0016740">
    <property type="term" value="F:transferase activity"/>
    <property type="evidence" value="ECO:0007669"/>
    <property type="project" value="InterPro"/>
</dbReference>
<keyword evidence="4" id="KW-1185">Reference proteome</keyword>
<feature type="region of interest" description="Disordered" evidence="1">
    <location>
        <begin position="190"/>
        <end position="209"/>
    </location>
</feature>
<evidence type="ECO:0000313" key="3">
    <source>
        <dbReference type="EMBL" id="ARX84963.1"/>
    </source>
</evidence>
<name>A0A1Z1WES5_9ACTN</name>
<protein>
    <submittedName>
        <fullName evidence="3">Transcriptional regulator</fullName>
    </submittedName>
</protein>
<feature type="domain" description="A-factor biosynthesis hotdog" evidence="2">
    <location>
        <begin position="34"/>
        <end position="170"/>
    </location>
</feature>
<dbReference type="eggNOG" id="ENOG5033Y1N">
    <property type="taxonomic scope" value="Bacteria"/>
</dbReference>
<accession>A0A1Z1WES5</accession>
<dbReference type="Pfam" id="PF03756">
    <property type="entry name" value="AfsA"/>
    <property type="match status" value="2"/>
</dbReference>
<feature type="domain" description="A-factor biosynthesis hotdog" evidence="2">
    <location>
        <begin position="211"/>
        <end position="323"/>
    </location>
</feature>
<dbReference type="STRING" id="67267.GCA_000716675_04303"/>
<proteinExistence type="predicted"/>
<dbReference type="NCBIfam" id="NF041195">
    <property type="entry name" value="ScbA_BarX_GamBu"/>
    <property type="match status" value="1"/>
</dbReference>
<evidence type="ECO:0000313" key="4">
    <source>
        <dbReference type="Proteomes" id="UP000195880"/>
    </source>
</evidence>
<dbReference type="RefSeq" id="WP_234311294.1">
    <property type="nucleotide sequence ID" value="NZ_CP021748.1"/>
</dbReference>
<sequence length="326" mass="36329">MLTHKGERSTLPHRQDRLGHEGERRLTTTVPREYVHRAALSEVFLTGWEAVGDDTFKVTAQWPRCHGFYELYESGQGSYDPLMLCETFRQTFPLLSHAAYGVPFGHQLTWHHLQYSLDPRAMALAAAPAEIELRVRCFDIRRRRELPTAMSMSVDVLRDGEPFATAATRFGVLAPAVYQRLRGPRGDARRVFAAAPPPPPPVTRAGAGRGRRQDIVLAHAPGPGRWRLRADTTHPVLFDHAVDHVPGMLLLEAVRQAGHALRPGDGSRAPVSMEAVFHHYVEFDSPCWIEASEVPADTADAPRGVRVDAVQEGRLMFRATSTLTDL</sequence>
<dbReference type="AlphaFoldDB" id="A0A1Z1WES5"/>
<organism evidence="3 4">
    <name type="scientific">Streptomyces alboflavus</name>
    <dbReference type="NCBI Taxonomy" id="67267"/>
    <lineage>
        <taxon>Bacteria</taxon>
        <taxon>Bacillati</taxon>
        <taxon>Actinomycetota</taxon>
        <taxon>Actinomycetes</taxon>
        <taxon>Kitasatosporales</taxon>
        <taxon>Streptomycetaceae</taxon>
        <taxon>Streptomyces</taxon>
    </lineage>
</organism>
<reference evidence="3 4" key="1">
    <citation type="submission" date="2017-05" db="EMBL/GenBank/DDBJ databases">
        <title>Streptomyces alboflavus Genome sequencing and assembly.</title>
        <authorList>
            <person name="Wang Y."/>
            <person name="Du B."/>
            <person name="Ding Y."/>
            <person name="Liu H."/>
            <person name="Hou Q."/>
            <person name="Liu K."/>
            <person name="Wang C."/>
            <person name="Yao L."/>
        </authorList>
    </citation>
    <scope>NUCLEOTIDE SEQUENCE [LARGE SCALE GENOMIC DNA]</scope>
    <source>
        <strain evidence="3 4">MDJK44</strain>
    </source>
</reference>
<dbReference type="InterPro" id="IPR005509">
    <property type="entry name" value="AfsA_hotdog_dom"/>
</dbReference>
<evidence type="ECO:0000256" key="1">
    <source>
        <dbReference type="SAM" id="MobiDB-lite"/>
    </source>
</evidence>
<dbReference type="KEGG" id="salf:SMD44_04421"/>
<evidence type="ECO:0000259" key="2">
    <source>
        <dbReference type="Pfam" id="PF03756"/>
    </source>
</evidence>
<dbReference type="Proteomes" id="UP000195880">
    <property type="component" value="Chromosome"/>
</dbReference>
<gene>
    <name evidence="3" type="ORF">SMD44_04421</name>
</gene>
<dbReference type="EMBL" id="CP021748">
    <property type="protein sequence ID" value="ARX84963.1"/>
    <property type="molecule type" value="Genomic_DNA"/>
</dbReference>
<feature type="region of interest" description="Disordered" evidence="1">
    <location>
        <begin position="1"/>
        <end position="25"/>
    </location>
</feature>